<proteinExistence type="predicted"/>
<evidence type="ECO:0008006" key="3">
    <source>
        <dbReference type="Google" id="ProtNLM"/>
    </source>
</evidence>
<protein>
    <recommendedName>
        <fullName evidence="3">Glyoxalase-like domain-containing protein</fullName>
    </recommendedName>
</protein>
<organism evidence="1 2">
    <name type="scientific">Microbulbifer pacificus</name>
    <dbReference type="NCBI Taxonomy" id="407164"/>
    <lineage>
        <taxon>Bacteria</taxon>
        <taxon>Pseudomonadati</taxon>
        <taxon>Pseudomonadota</taxon>
        <taxon>Gammaproteobacteria</taxon>
        <taxon>Cellvibrionales</taxon>
        <taxon>Microbulbiferaceae</taxon>
        <taxon>Microbulbifer</taxon>
    </lineage>
</organism>
<gene>
    <name evidence="1" type="ORF">R5R33_01885</name>
</gene>
<sequence length="294" mass="32203">MSITEQKPQLGPCTIATLASPEAARLVDDYCSHLQCQVLASENLTPGVAEQWGCQSLEYARCWLLGNRLGQPWLRLIEDAAAQPIAPLSRAGWMSLEILVEDPDVLATALASSPFKVLRPAANLELSDKIRAVQVQGPCGELLYLTRIAGEVPPFQLPQARCAVDHLFIPVLASRDRSASLANYESLAQHRGLSFDTKVTVINQLRGLPLEQTHPLATLQLADSTLIEIDQLEDLAEVPAQTDSLGGGIAMMTFMINRLPAGAVTYRHREAPYDGRRSCTVYGHDGERIELIER</sequence>
<dbReference type="InterPro" id="IPR029068">
    <property type="entry name" value="Glyas_Bleomycin-R_OHBP_Dase"/>
</dbReference>
<accession>A0AAU0N0T9</accession>
<evidence type="ECO:0000313" key="2">
    <source>
        <dbReference type="Proteomes" id="UP001302477"/>
    </source>
</evidence>
<keyword evidence="2" id="KW-1185">Reference proteome</keyword>
<dbReference type="EMBL" id="CP137555">
    <property type="protein sequence ID" value="WOX05928.1"/>
    <property type="molecule type" value="Genomic_DNA"/>
</dbReference>
<name>A0AAU0N0T9_9GAMM</name>
<reference evidence="1 2" key="1">
    <citation type="submission" date="2023-10" db="EMBL/GenBank/DDBJ databases">
        <title>Description of Microbulbifer bruguierae sp. nov., isolated from the sediments of mangrove plant Bruguiera sexangula and comparative genomic analyses of the genus Microbulbifer.</title>
        <authorList>
            <person name="Long M."/>
        </authorList>
    </citation>
    <scope>NUCLEOTIDE SEQUENCE [LARGE SCALE GENOMIC DNA]</scope>
    <source>
        <strain evidence="1 2">SPO729</strain>
    </source>
</reference>
<dbReference type="RefSeq" id="WP_318954391.1">
    <property type="nucleotide sequence ID" value="NZ_CP137555.1"/>
</dbReference>
<dbReference type="SUPFAM" id="SSF54593">
    <property type="entry name" value="Glyoxalase/Bleomycin resistance protein/Dihydroxybiphenyl dioxygenase"/>
    <property type="match status" value="1"/>
</dbReference>
<dbReference type="KEGG" id="mpaf:R5R33_01885"/>
<evidence type="ECO:0000313" key="1">
    <source>
        <dbReference type="EMBL" id="WOX05928.1"/>
    </source>
</evidence>
<dbReference type="AlphaFoldDB" id="A0AAU0N0T9"/>
<dbReference type="Proteomes" id="UP001302477">
    <property type="component" value="Chromosome"/>
</dbReference>